<keyword evidence="4" id="KW-1185">Reference proteome</keyword>
<reference evidence="3 4" key="1">
    <citation type="journal article" date="2019" name="Nat. Ecol. Evol.">
        <title>Megaphylogeny resolves global patterns of mushroom evolution.</title>
        <authorList>
            <person name="Varga T."/>
            <person name="Krizsan K."/>
            <person name="Foldi C."/>
            <person name="Dima B."/>
            <person name="Sanchez-Garcia M."/>
            <person name="Sanchez-Ramirez S."/>
            <person name="Szollosi G.J."/>
            <person name="Szarkandi J.G."/>
            <person name="Papp V."/>
            <person name="Albert L."/>
            <person name="Andreopoulos W."/>
            <person name="Angelini C."/>
            <person name="Antonin V."/>
            <person name="Barry K.W."/>
            <person name="Bougher N.L."/>
            <person name="Buchanan P."/>
            <person name="Buyck B."/>
            <person name="Bense V."/>
            <person name="Catcheside P."/>
            <person name="Chovatia M."/>
            <person name="Cooper J."/>
            <person name="Damon W."/>
            <person name="Desjardin D."/>
            <person name="Finy P."/>
            <person name="Geml J."/>
            <person name="Haridas S."/>
            <person name="Hughes K."/>
            <person name="Justo A."/>
            <person name="Karasinski D."/>
            <person name="Kautmanova I."/>
            <person name="Kiss B."/>
            <person name="Kocsube S."/>
            <person name="Kotiranta H."/>
            <person name="LaButti K.M."/>
            <person name="Lechner B.E."/>
            <person name="Liimatainen K."/>
            <person name="Lipzen A."/>
            <person name="Lukacs Z."/>
            <person name="Mihaltcheva S."/>
            <person name="Morgado L.N."/>
            <person name="Niskanen T."/>
            <person name="Noordeloos M.E."/>
            <person name="Ohm R.A."/>
            <person name="Ortiz-Santana B."/>
            <person name="Ovrebo C."/>
            <person name="Racz N."/>
            <person name="Riley R."/>
            <person name="Savchenko A."/>
            <person name="Shiryaev A."/>
            <person name="Soop K."/>
            <person name="Spirin V."/>
            <person name="Szebenyi C."/>
            <person name="Tomsovsky M."/>
            <person name="Tulloss R.E."/>
            <person name="Uehling J."/>
            <person name="Grigoriev I.V."/>
            <person name="Vagvolgyi C."/>
            <person name="Papp T."/>
            <person name="Martin F.M."/>
            <person name="Miettinen O."/>
            <person name="Hibbett D.S."/>
            <person name="Nagy L.G."/>
        </authorList>
    </citation>
    <scope>NUCLEOTIDE SEQUENCE [LARGE SCALE GENOMIC DNA]</scope>
    <source>
        <strain evidence="3 4">OMC1185</strain>
    </source>
</reference>
<feature type="domain" description="AMP-binding enzyme C-terminal" evidence="2">
    <location>
        <begin position="468"/>
        <end position="555"/>
    </location>
</feature>
<dbReference type="CDD" id="cd05911">
    <property type="entry name" value="Firefly_Luc_like"/>
    <property type="match status" value="1"/>
</dbReference>
<dbReference type="Pfam" id="PF00501">
    <property type="entry name" value="AMP-binding"/>
    <property type="match status" value="1"/>
</dbReference>
<dbReference type="EMBL" id="ML213503">
    <property type="protein sequence ID" value="TFK56577.1"/>
    <property type="molecule type" value="Genomic_DNA"/>
</dbReference>
<dbReference type="SUPFAM" id="SSF56801">
    <property type="entry name" value="Acetyl-CoA synthetase-like"/>
    <property type="match status" value="1"/>
</dbReference>
<dbReference type="InterPro" id="IPR042099">
    <property type="entry name" value="ANL_N_sf"/>
</dbReference>
<dbReference type="InterPro" id="IPR020845">
    <property type="entry name" value="AMP-binding_CS"/>
</dbReference>
<dbReference type="PANTHER" id="PTHR24096:SF422">
    <property type="entry name" value="BCDNA.GH02901"/>
    <property type="match status" value="1"/>
</dbReference>
<dbReference type="Pfam" id="PF13193">
    <property type="entry name" value="AMP-binding_C"/>
    <property type="match status" value="1"/>
</dbReference>
<sequence>MTDFVSCEGPLPHIPDDLSIPQFILDSGHPARLMHNENQPWLIEDGTGKTMGLKEIRTKVDALANALSSTYNVGEDTVVCIFAPNHIDTPIVIWAVHRLGGIITAANPMYTPEELTHQVKLTQSHLLVTHSALLKPALATAGEAGIPPERVILLDVPSHPQHTALADLEKAGLKSKTRYTERRFKPGEAKTKLAFYSFSSGTTGKAKAVMIPHYSVIANVIQFATMYRGFDPNVPWEDKMFRSGDVTTCILPLFHIYGLVLNLHFMLFSGITLVVMPKFNFEELLKSIVRFRITHLILVPPMLLLLCKHPIVKKYDLQPVRVIMSGAAPLSTEIIEQLAAVFPHRRIGQGYGMTETSTAVSALPRTEKVGFSGSAGKLLPGTVVRVVKADGSLGKAGERGELVVSGPQVTLGYYKNEKATKETFLQIEGKCWVRTGDEVLIREDGHVFIVDRIKELIKVRGFQVAPAELEGHLLGHPDVADVCVVGVPDEYSGEVPLAYVVLQPQTAKRVKGDPNAAESVKAAIKKYVADAKANYKQLAGGVEFIDQIPKNPSGKLLRKDLRAKARAERAVQKFKPKL</sequence>
<dbReference type="AlphaFoldDB" id="A0A5C3NI37"/>
<protein>
    <submittedName>
        <fullName evidence="3">Amp dependent CoA ligase</fullName>
    </submittedName>
</protein>
<dbReference type="Gene3D" id="3.30.300.30">
    <property type="match status" value="1"/>
</dbReference>
<proteinExistence type="predicted"/>
<dbReference type="PANTHER" id="PTHR24096">
    <property type="entry name" value="LONG-CHAIN-FATTY-ACID--COA LIGASE"/>
    <property type="match status" value="1"/>
</dbReference>
<evidence type="ECO:0000313" key="3">
    <source>
        <dbReference type="EMBL" id="TFK56577.1"/>
    </source>
</evidence>
<evidence type="ECO:0000259" key="2">
    <source>
        <dbReference type="Pfam" id="PF13193"/>
    </source>
</evidence>
<dbReference type="InterPro" id="IPR045851">
    <property type="entry name" value="AMP-bd_C_sf"/>
</dbReference>
<dbReference type="Proteomes" id="UP000305948">
    <property type="component" value="Unassembled WGS sequence"/>
</dbReference>
<name>A0A5C3NI37_9AGAM</name>
<accession>A0A5C3NI37</accession>
<gene>
    <name evidence="3" type="ORF">OE88DRAFT_1649938</name>
</gene>
<keyword evidence="3" id="KW-0436">Ligase</keyword>
<dbReference type="InterPro" id="IPR025110">
    <property type="entry name" value="AMP-bd_C"/>
</dbReference>
<dbReference type="GO" id="GO:0016405">
    <property type="term" value="F:CoA-ligase activity"/>
    <property type="evidence" value="ECO:0007669"/>
    <property type="project" value="TreeGrafter"/>
</dbReference>
<feature type="domain" description="AMP-dependent synthetase/ligase" evidence="1">
    <location>
        <begin position="39"/>
        <end position="414"/>
    </location>
</feature>
<dbReference type="PROSITE" id="PS00455">
    <property type="entry name" value="AMP_BINDING"/>
    <property type="match status" value="1"/>
</dbReference>
<evidence type="ECO:0000313" key="4">
    <source>
        <dbReference type="Proteomes" id="UP000305948"/>
    </source>
</evidence>
<dbReference type="STRING" id="5364.A0A5C3NI37"/>
<dbReference type="InterPro" id="IPR000873">
    <property type="entry name" value="AMP-dep_synth/lig_dom"/>
</dbReference>
<evidence type="ECO:0000259" key="1">
    <source>
        <dbReference type="Pfam" id="PF00501"/>
    </source>
</evidence>
<dbReference type="OrthoDB" id="6509636at2759"/>
<organism evidence="3 4">
    <name type="scientific">Heliocybe sulcata</name>
    <dbReference type="NCBI Taxonomy" id="5364"/>
    <lineage>
        <taxon>Eukaryota</taxon>
        <taxon>Fungi</taxon>
        <taxon>Dikarya</taxon>
        <taxon>Basidiomycota</taxon>
        <taxon>Agaricomycotina</taxon>
        <taxon>Agaricomycetes</taxon>
        <taxon>Gloeophyllales</taxon>
        <taxon>Gloeophyllaceae</taxon>
        <taxon>Heliocybe</taxon>
    </lineage>
</organism>
<dbReference type="Gene3D" id="3.40.50.12780">
    <property type="entry name" value="N-terminal domain of ligase-like"/>
    <property type="match status" value="1"/>
</dbReference>